<evidence type="ECO:0008006" key="4">
    <source>
        <dbReference type="Google" id="ProtNLM"/>
    </source>
</evidence>
<feature type="chain" id="PRO_5005538812" description="UrcA family protein" evidence="1">
    <location>
        <begin position="17"/>
        <end position="73"/>
    </location>
</feature>
<name>A0A0L0FL93_9EUKA</name>
<dbReference type="GeneID" id="25910797"/>
<feature type="signal peptide" evidence="1">
    <location>
        <begin position="1"/>
        <end position="16"/>
    </location>
</feature>
<protein>
    <recommendedName>
        <fullName evidence="4">UrcA family protein</fullName>
    </recommendedName>
</protein>
<reference evidence="2 3" key="1">
    <citation type="submission" date="2011-02" db="EMBL/GenBank/DDBJ databases">
        <title>The Genome Sequence of Sphaeroforma arctica JP610.</title>
        <authorList>
            <consortium name="The Broad Institute Genome Sequencing Platform"/>
            <person name="Russ C."/>
            <person name="Cuomo C."/>
            <person name="Young S.K."/>
            <person name="Zeng Q."/>
            <person name="Gargeya S."/>
            <person name="Alvarado L."/>
            <person name="Berlin A."/>
            <person name="Chapman S.B."/>
            <person name="Chen Z."/>
            <person name="Freedman E."/>
            <person name="Gellesch M."/>
            <person name="Goldberg J."/>
            <person name="Griggs A."/>
            <person name="Gujja S."/>
            <person name="Heilman E."/>
            <person name="Heiman D."/>
            <person name="Howarth C."/>
            <person name="Mehta T."/>
            <person name="Neiman D."/>
            <person name="Pearson M."/>
            <person name="Roberts A."/>
            <person name="Saif S."/>
            <person name="Shea T."/>
            <person name="Shenoy N."/>
            <person name="Sisk P."/>
            <person name="Stolte C."/>
            <person name="Sykes S."/>
            <person name="White J."/>
            <person name="Yandava C."/>
            <person name="Burger G."/>
            <person name="Gray M.W."/>
            <person name="Holland P.W.H."/>
            <person name="King N."/>
            <person name="Lang F.B.F."/>
            <person name="Roger A.J."/>
            <person name="Ruiz-Trillo I."/>
            <person name="Haas B."/>
            <person name="Nusbaum C."/>
            <person name="Birren B."/>
        </authorList>
    </citation>
    <scope>NUCLEOTIDE SEQUENCE [LARGE SCALE GENOMIC DNA]</scope>
    <source>
        <strain evidence="2 3">JP610</strain>
    </source>
</reference>
<accession>A0A0L0FL93</accession>
<dbReference type="EMBL" id="KQ242794">
    <property type="protein sequence ID" value="KNC77241.1"/>
    <property type="molecule type" value="Genomic_DNA"/>
</dbReference>
<proteinExistence type="predicted"/>
<dbReference type="Proteomes" id="UP000054560">
    <property type="component" value="Unassembled WGS sequence"/>
</dbReference>
<keyword evidence="3" id="KW-1185">Reference proteome</keyword>
<dbReference type="AlphaFoldDB" id="A0A0L0FL93"/>
<keyword evidence="1" id="KW-0732">Signal</keyword>
<gene>
    <name evidence="2" type="ORF">SARC_10293</name>
</gene>
<evidence type="ECO:0000256" key="1">
    <source>
        <dbReference type="SAM" id="SignalP"/>
    </source>
</evidence>
<sequence>MQAITAIALVAVVANAASVPQDRLAIDANMAHMVADPIVATFKEHLVLNGCYADASSLIRCTEKVALGEINAA</sequence>
<evidence type="ECO:0000313" key="2">
    <source>
        <dbReference type="EMBL" id="KNC77241.1"/>
    </source>
</evidence>
<organism evidence="2 3">
    <name type="scientific">Sphaeroforma arctica JP610</name>
    <dbReference type="NCBI Taxonomy" id="667725"/>
    <lineage>
        <taxon>Eukaryota</taxon>
        <taxon>Ichthyosporea</taxon>
        <taxon>Ichthyophonida</taxon>
        <taxon>Sphaeroforma</taxon>
    </lineage>
</organism>
<evidence type="ECO:0000313" key="3">
    <source>
        <dbReference type="Proteomes" id="UP000054560"/>
    </source>
</evidence>
<dbReference type="RefSeq" id="XP_014151143.1">
    <property type="nucleotide sequence ID" value="XM_014295668.1"/>
</dbReference>